<keyword evidence="3 6" id="KW-0812">Transmembrane</keyword>
<dbReference type="PANTHER" id="PTHR13353:SF5">
    <property type="entry name" value="TRANSMEMBRANE PROTEIN 19"/>
    <property type="match status" value="1"/>
</dbReference>
<feature type="transmembrane region" description="Helical" evidence="6">
    <location>
        <begin position="230"/>
        <end position="247"/>
    </location>
</feature>
<dbReference type="AlphaFoldDB" id="A0A0D7A7Y3"/>
<organism evidence="7 8">
    <name type="scientific">Fistulina hepatica ATCC 64428</name>
    <dbReference type="NCBI Taxonomy" id="1128425"/>
    <lineage>
        <taxon>Eukaryota</taxon>
        <taxon>Fungi</taxon>
        <taxon>Dikarya</taxon>
        <taxon>Basidiomycota</taxon>
        <taxon>Agaricomycotina</taxon>
        <taxon>Agaricomycetes</taxon>
        <taxon>Agaricomycetidae</taxon>
        <taxon>Agaricales</taxon>
        <taxon>Fistulinaceae</taxon>
        <taxon>Fistulina</taxon>
    </lineage>
</organism>
<evidence type="ECO:0000256" key="5">
    <source>
        <dbReference type="ARBA" id="ARBA00023136"/>
    </source>
</evidence>
<feature type="transmembrane region" description="Helical" evidence="6">
    <location>
        <begin position="193"/>
        <end position="218"/>
    </location>
</feature>
<evidence type="ECO:0000256" key="2">
    <source>
        <dbReference type="ARBA" id="ARBA00009012"/>
    </source>
</evidence>
<keyword evidence="4 6" id="KW-1133">Transmembrane helix</keyword>
<evidence type="ECO:0000256" key="1">
    <source>
        <dbReference type="ARBA" id="ARBA00004141"/>
    </source>
</evidence>
<name>A0A0D7A7Y3_9AGAR</name>
<proteinExistence type="inferred from homology"/>
<protein>
    <submittedName>
        <fullName evidence="7">Integral membrane family protein</fullName>
    </submittedName>
</protein>
<dbReference type="PANTHER" id="PTHR13353">
    <property type="entry name" value="TRANSMEMBRANE PROTEIN 19"/>
    <property type="match status" value="1"/>
</dbReference>
<dbReference type="OrthoDB" id="30881at2759"/>
<dbReference type="GO" id="GO:0016020">
    <property type="term" value="C:membrane"/>
    <property type="evidence" value="ECO:0007669"/>
    <property type="project" value="UniProtKB-SubCell"/>
</dbReference>
<evidence type="ECO:0000313" key="7">
    <source>
        <dbReference type="EMBL" id="KIY46036.1"/>
    </source>
</evidence>
<gene>
    <name evidence="7" type="ORF">FISHEDRAFT_60530</name>
</gene>
<sequence length="275" mass="29147">MAPIEPGPLFLAVLLSVSGLRKKSLSPSGALTAFFFGYAMMSGGTTVFGVSLIGFYLLGSRATKFGKARKAQLEDSYHEGGYGYRSGWQVVSNASSATVATCVWNVLYAPDSLHAYIGKQWLTSDRPYVAASWCPIDGTVSGSISRALVFAVLGHFSCCLGDTLASELGILSTTPPISIITLKPVPPGTNGGVSALGTFASIAGGAVMGFMMALCLIAESASCRSQWTTVLWQLTVWGMSGGGFGSLERRYKRRGIQRRRNLLATLENISVVSIF</sequence>
<comment type="similarity">
    <text evidence="2">Belongs to the TMEM19 family.</text>
</comment>
<dbReference type="InterPro" id="IPR002794">
    <property type="entry name" value="DUF92_TMEM19"/>
</dbReference>
<feature type="transmembrane region" description="Helical" evidence="6">
    <location>
        <begin position="35"/>
        <end position="59"/>
    </location>
</feature>
<accession>A0A0D7A7Y3</accession>
<evidence type="ECO:0000256" key="4">
    <source>
        <dbReference type="ARBA" id="ARBA00022989"/>
    </source>
</evidence>
<keyword evidence="5 6" id="KW-0472">Membrane</keyword>
<dbReference type="Proteomes" id="UP000054144">
    <property type="component" value="Unassembled WGS sequence"/>
</dbReference>
<reference evidence="7 8" key="1">
    <citation type="journal article" date="2015" name="Fungal Genet. Biol.">
        <title>Evolution of novel wood decay mechanisms in Agaricales revealed by the genome sequences of Fistulina hepatica and Cylindrobasidium torrendii.</title>
        <authorList>
            <person name="Floudas D."/>
            <person name="Held B.W."/>
            <person name="Riley R."/>
            <person name="Nagy L.G."/>
            <person name="Koehler G."/>
            <person name="Ransdell A.S."/>
            <person name="Younus H."/>
            <person name="Chow J."/>
            <person name="Chiniquy J."/>
            <person name="Lipzen A."/>
            <person name="Tritt A."/>
            <person name="Sun H."/>
            <person name="Haridas S."/>
            <person name="LaButti K."/>
            <person name="Ohm R.A."/>
            <person name="Kues U."/>
            <person name="Blanchette R.A."/>
            <person name="Grigoriev I.V."/>
            <person name="Minto R.E."/>
            <person name="Hibbett D.S."/>
        </authorList>
    </citation>
    <scope>NUCLEOTIDE SEQUENCE [LARGE SCALE GENOMIC DNA]</scope>
    <source>
        <strain evidence="7 8">ATCC 64428</strain>
    </source>
</reference>
<evidence type="ECO:0000256" key="6">
    <source>
        <dbReference type="SAM" id="Phobius"/>
    </source>
</evidence>
<keyword evidence="8" id="KW-1185">Reference proteome</keyword>
<comment type="subcellular location">
    <subcellularLocation>
        <location evidence="1">Membrane</location>
        <topology evidence="1">Multi-pass membrane protein</topology>
    </subcellularLocation>
</comment>
<evidence type="ECO:0000313" key="8">
    <source>
        <dbReference type="Proteomes" id="UP000054144"/>
    </source>
</evidence>
<dbReference type="Pfam" id="PF01940">
    <property type="entry name" value="DUF92"/>
    <property type="match status" value="1"/>
</dbReference>
<evidence type="ECO:0000256" key="3">
    <source>
        <dbReference type="ARBA" id="ARBA00022692"/>
    </source>
</evidence>
<dbReference type="EMBL" id="KN882043">
    <property type="protein sequence ID" value="KIY46036.1"/>
    <property type="molecule type" value="Genomic_DNA"/>
</dbReference>